<protein>
    <recommendedName>
        <fullName evidence="7">Ankyrin repeat domain-containing protein</fullName>
    </recommendedName>
</protein>
<evidence type="ECO:0008006" key="7">
    <source>
        <dbReference type="Google" id="ProtNLM"/>
    </source>
</evidence>
<proteinExistence type="predicted"/>
<dbReference type="EMBL" id="WJYA01000004">
    <property type="protein sequence ID" value="MTE26602.1"/>
    <property type="molecule type" value="Genomic_DNA"/>
</dbReference>
<name>A0A7K1GBD1_9FLAO</name>
<keyword evidence="6" id="KW-1185">Reference proteome</keyword>
<dbReference type="InterPro" id="IPR050745">
    <property type="entry name" value="Multifunctional_regulatory"/>
</dbReference>
<feature type="chain" id="PRO_5029748786" description="Ankyrin repeat domain-containing protein" evidence="4">
    <location>
        <begin position="22"/>
        <end position="131"/>
    </location>
</feature>
<feature type="repeat" description="ANK" evidence="3">
    <location>
        <begin position="70"/>
        <end position="102"/>
    </location>
</feature>
<evidence type="ECO:0000256" key="1">
    <source>
        <dbReference type="ARBA" id="ARBA00022737"/>
    </source>
</evidence>
<dbReference type="AlphaFoldDB" id="A0A7K1GBD1"/>
<comment type="caution">
    <text evidence="5">The sequence shown here is derived from an EMBL/GenBank/DDBJ whole genome shotgun (WGS) entry which is preliminary data.</text>
</comment>
<dbReference type="SUPFAM" id="SSF48403">
    <property type="entry name" value="Ankyrin repeat"/>
    <property type="match status" value="1"/>
</dbReference>
<evidence type="ECO:0000256" key="3">
    <source>
        <dbReference type="PROSITE-ProRule" id="PRU00023"/>
    </source>
</evidence>
<accession>A0A7K1GBD1</accession>
<dbReference type="RefSeq" id="WP_155088418.1">
    <property type="nucleotide sequence ID" value="NZ_WJYA01000004.1"/>
</dbReference>
<dbReference type="InterPro" id="IPR002110">
    <property type="entry name" value="Ankyrin_rpt"/>
</dbReference>
<dbReference type="Pfam" id="PF12796">
    <property type="entry name" value="Ank_2"/>
    <property type="match status" value="1"/>
</dbReference>
<keyword evidence="1" id="KW-0677">Repeat</keyword>
<evidence type="ECO:0000313" key="5">
    <source>
        <dbReference type="EMBL" id="MTE26602.1"/>
    </source>
</evidence>
<evidence type="ECO:0000256" key="2">
    <source>
        <dbReference type="ARBA" id="ARBA00023043"/>
    </source>
</evidence>
<dbReference type="PROSITE" id="PS50297">
    <property type="entry name" value="ANK_REP_REGION"/>
    <property type="match status" value="2"/>
</dbReference>
<sequence length="131" mass="13946">MKKSAVVLALALGFSISNLNATNDVLTSDTKEVTVKTVEVSPLCKAVATGNIELAKTLIKQGADVNAKSNGMRPIHYAAKYNRVELIKVLVTAGADVHSTCDLGYTALGHAKKSKATDAAQFLKRFKKKTV</sequence>
<feature type="repeat" description="ANK" evidence="3">
    <location>
        <begin position="38"/>
        <end position="70"/>
    </location>
</feature>
<feature type="signal peptide" evidence="4">
    <location>
        <begin position="1"/>
        <end position="21"/>
    </location>
</feature>
<dbReference type="PROSITE" id="PS50088">
    <property type="entry name" value="ANK_REPEAT"/>
    <property type="match status" value="2"/>
</dbReference>
<evidence type="ECO:0000313" key="6">
    <source>
        <dbReference type="Proteomes" id="UP000447545"/>
    </source>
</evidence>
<dbReference type="Gene3D" id="1.25.40.20">
    <property type="entry name" value="Ankyrin repeat-containing domain"/>
    <property type="match status" value="1"/>
</dbReference>
<keyword evidence="4" id="KW-0732">Signal</keyword>
<dbReference type="SMART" id="SM00248">
    <property type="entry name" value="ANK"/>
    <property type="match status" value="2"/>
</dbReference>
<dbReference type="Proteomes" id="UP000447545">
    <property type="component" value="Unassembled WGS sequence"/>
</dbReference>
<reference evidence="5 6" key="1">
    <citation type="submission" date="2019-11" db="EMBL/GenBank/DDBJ databases">
        <title>Winogradskyella ouciana sp. nov., isolated from the hadal seawater of the Mariana Trench.</title>
        <authorList>
            <person name="Liu R."/>
        </authorList>
    </citation>
    <scope>NUCLEOTIDE SEQUENCE [LARGE SCALE GENOMIC DNA]</scope>
    <source>
        <strain evidence="5 6">ZXX205</strain>
    </source>
</reference>
<organism evidence="5 6">
    <name type="scientific">Winogradskyella ouciana</name>
    <dbReference type="NCBI Taxonomy" id="2608631"/>
    <lineage>
        <taxon>Bacteria</taxon>
        <taxon>Pseudomonadati</taxon>
        <taxon>Bacteroidota</taxon>
        <taxon>Flavobacteriia</taxon>
        <taxon>Flavobacteriales</taxon>
        <taxon>Flavobacteriaceae</taxon>
        <taxon>Winogradskyella</taxon>
    </lineage>
</organism>
<evidence type="ECO:0000256" key="4">
    <source>
        <dbReference type="SAM" id="SignalP"/>
    </source>
</evidence>
<dbReference type="PANTHER" id="PTHR24189">
    <property type="entry name" value="MYOTROPHIN"/>
    <property type="match status" value="1"/>
</dbReference>
<gene>
    <name evidence="5" type="ORF">F1003_06615</name>
</gene>
<keyword evidence="2 3" id="KW-0040">ANK repeat</keyword>
<dbReference type="InterPro" id="IPR036770">
    <property type="entry name" value="Ankyrin_rpt-contain_sf"/>
</dbReference>